<gene>
    <name evidence="4" type="primary">Acey_s0261.g563</name>
    <name evidence="4" type="ORF">Y032_0261g563</name>
</gene>
<keyword evidence="1" id="KW-1133">Transmembrane helix</keyword>
<reference evidence="5" key="1">
    <citation type="journal article" date="2015" name="Nat. Genet.">
        <title>The genome and transcriptome of the zoonotic hookworm Ancylostoma ceylanicum identify infection-specific gene families.</title>
        <authorList>
            <person name="Schwarz E.M."/>
            <person name="Hu Y."/>
            <person name="Antoshechkin I."/>
            <person name="Miller M.M."/>
            <person name="Sternberg P.W."/>
            <person name="Aroian R.V."/>
        </authorList>
    </citation>
    <scope>NUCLEOTIDE SEQUENCE</scope>
    <source>
        <strain evidence="5">HY135</strain>
    </source>
</reference>
<organism evidence="4 5">
    <name type="scientific">Ancylostoma ceylanicum</name>
    <dbReference type="NCBI Taxonomy" id="53326"/>
    <lineage>
        <taxon>Eukaryota</taxon>
        <taxon>Metazoa</taxon>
        <taxon>Ecdysozoa</taxon>
        <taxon>Nematoda</taxon>
        <taxon>Chromadorea</taxon>
        <taxon>Rhabditida</taxon>
        <taxon>Rhabditina</taxon>
        <taxon>Rhabditomorpha</taxon>
        <taxon>Strongyloidea</taxon>
        <taxon>Ancylostomatidae</taxon>
        <taxon>Ancylostomatinae</taxon>
        <taxon>Ancylostoma</taxon>
    </lineage>
</organism>
<accession>A0A016SA70</accession>
<keyword evidence="1" id="KW-0812">Transmembrane</keyword>
<dbReference type="SUPFAM" id="SSF53474">
    <property type="entry name" value="alpha/beta-Hydrolases"/>
    <property type="match status" value="1"/>
</dbReference>
<dbReference type="PANTHER" id="PTHR45908">
    <property type="entry name" value="PROTEIN CBG11750-RELATED"/>
    <property type="match status" value="1"/>
</dbReference>
<dbReference type="OrthoDB" id="5866690at2759"/>
<keyword evidence="1" id="KW-0472">Membrane</keyword>
<dbReference type="GO" id="GO:0006629">
    <property type="term" value="P:lipid metabolic process"/>
    <property type="evidence" value="ECO:0007669"/>
    <property type="project" value="InterPro"/>
</dbReference>
<evidence type="ECO:0000313" key="4">
    <source>
        <dbReference type="EMBL" id="EYB87538.1"/>
    </source>
</evidence>
<keyword evidence="5" id="KW-1185">Reference proteome</keyword>
<dbReference type="AlphaFoldDB" id="A0A016SA70"/>
<protein>
    <recommendedName>
        <fullName evidence="3">Fungal lipase-type domain-containing protein</fullName>
    </recommendedName>
</protein>
<dbReference type="EMBL" id="JARK01001597">
    <property type="protein sequence ID" value="EYB87538.1"/>
    <property type="molecule type" value="Genomic_DNA"/>
</dbReference>
<feature type="signal peptide" evidence="2">
    <location>
        <begin position="1"/>
        <end position="15"/>
    </location>
</feature>
<evidence type="ECO:0000259" key="3">
    <source>
        <dbReference type="Pfam" id="PF01764"/>
    </source>
</evidence>
<proteinExistence type="predicted"/>
<dbReference type="Gene3D" id="3.40.50.1820">
    <property type="entry name" value="alpha/beta hydrolase"/>
    <property type="match status" value="1"/>
</dbReference>
<feature type="chain" id="PRO_5012429652" description="Fungal lipase-type domain-containing protein" evidence="2">
    <location>
        <begin position="16"/>
        <end position="370"/>
    </location>
</feature>
<feature type="domain" description="Fungal lipase-type" evidence="3">
    <location>
        <begin position="79"/>
        <end position="215"/>
    </location>
</feature>
<sequence length="370" mass="42115">MIALLVLSLATLCSCANYTDEFARKVMFPIAAAAYSDHAWMCMANTFLGKLHHQVTVKCDGGLCSGFTAVLNKHKAIAVSFRGTQGMLQLFEEAKQSAMKAWSVWPFGGQVSKYFKQAFFKIWDNGMKADFKALREKYPDYEVWMTGHSLGGAIASLAASYMVGTRMVNQTMVKLLTFGQPRVGDREFADMHSKQIEFAYRVVRWRDLVPQIPSRDMYGYHHQGTEIEFAYRVVRWRDLVPQIPSRDMYGYHHQGTEVGAFNPLRCIHWEVLYKLLKEFLMKYSTPRVCIHDSLSFANLAVRIVNAVEVSGALAWMTTWFTSEKQLANMGRTDATSDFLAILVAVVWLLGRVQAFLYIMSQHEKKTSIAM</sequence>
<evidence type="ECO:0000256" key="1">
    <source>
        <dbReference type="SAM" id="Phobius"/>
    </source>
</evidence>
<feature type="transmembrane region" description="Helical" evidence="1">
    <location>
        <begin position="338"/>
        <end position="358"/>
    </location>
</feature>
<dbReference type="Proteomes" id="UP000024635">
    <property type="component" value="Unassembled WGS sequence"/>
</dbReference>
<dbReference type="InterPro" id="IPR029058">
    <property type="entry name" value="AB_hydrolase_fold"/>
</dbReference>
<dbReference type="Pfam" id="PF01764">
    <property type="entry name" value="Lipase_3"/>
    <property type="match status" value="1"/>
</dbReference>
<dbReference type="InterPro" id="IPR002921">
    <property type="entry name" value="Fungal_lipase-type"/>
</dbReference>
<evidence type="ECO:0000313" key="5">
    <source>
        <dbReference type="Proteomes" id="UP000024635"/>
    </source>
</evidence>
<evidence type="ECO:0000256" key="2">
    <source>
        <dbReference type="SAM" id="SignalP"/>
    </source>
</evidence>
<dbReference type="STRING" id="53326.A0A016SA70"/>
<keyword evidence="2" id="KW-0732">Signal</keyword>
<comment type="caution">
    <text evidence="4">The sequence shown here is derived from an EMBL/GenBank/DDBJ whole genome shotgun (WGS) entry which is preliminary data.</text>
</comment>
<dbReference type="CDD" id="cd00519">
    <property type="entry name" value="Lipase_3"/>
    <property type="match status" value="1"/>
</dbReference>
<name>A0A016SA70_9BILA</name>